<dbReference type="InterPro" id="IPR015421">
    <property type="entry name" value="PyrdxlP-dep_Trfase_major"/>
</dbReference>
<keyword evidence="3" id="KW-0663">Pyridoxal phosphate</keyword>
<dbReference type="CDD" id="cd00609">
    <property type="entry name" value="AAT_like"/>
    <property type="match status" value="1"/>
</dbReference>
<evidence type="ECO:0000256" key="2">
    <source>
        <dbReference type="ARBA" id="ARBA00012224"/>
    </source>
</evidence>
<feature type="domain" description="Aminotransferase class I/classII large" evidence="6">
    <location>
        <begin position="55"/>
        <end position="389"/>
    </location>
</feature>
<evidence type="ECO:0000256" key="5">
    <source>
        <dbReference type="ARBA" id="ARBA00037974"/>
    </source>
</evidence>
<evidence type="ECO:0000256" key="1">
    <source>
        <dbReference type="ARBA" id="ARBA00001933"/>
    </source>
</evidence>
<dbReference type="Gene3D" id="3.90.1150.10">
    <property type="entry name" value="Aspartate Aminotransferase, domain 1"/>
    <property type="match status" value="1"/>
</dbReference>
<gene>
    <name evidence="7" type="ORF">LIZ65_15835</name>
</gene>
<dbReference type="RefSeq" id="WP_066732983.1">
    <property type="nucleotide sequence ID" value="NZ_JAJCIQ010000014.1"/>
</dbReference>
<dbReference type="PANTHER" id="PTHR43525">
    <property type="entry name" value="PROTEIN MALY"/>
    <property type="match status" value="1"/>
</dbReference>
<evidence type="ECO:0000256" key="4">
    <source>
        <dbReference type="ARBA" id="ARBA00023239"/>
    </source>
</evidence>
<name>A0ABS8DKN2_9FIRM</name>
<sequence>MKYDFDQVIDRHNTNSMKWDCGEMIKEFGVDIDFDEDTIAIFTADMDFRCAQPIIDAMDKVVQHGIFGYSGSFGNPAYKNAIIRWFKDRHDWEIAPESISFINGTVEATSIAVQAYTKEGEGVLITRPVYGPFTGSIEENNRRVVNSELINTDGYYTMDFDDIEEKAKAPDVTMFLLCSPHNPTGRVWTVEELSRLADICERNGLVLVSDEVHCDILRKGVTFTTAAKVGKPENTVVLNAINKTFNCAGLQCSHAIIPDEVLREKYKEVCGWRMPNPFAIEATIAAYTEGDEWLDQVLDYIDGTFDWVLAFLAKEMPRVKARRPEGTYVLWMDFRGTGLTPEEIHDRIYKKANVCLESGAMFDPELGTGFERVCLPSSRTLIEKAFRRIAAQFADCK</sequence>
<dbReference type="EMBL" id="JAJCIS010000014">
    <property type="protein sequence ID" value="MCB7388759.1"/>
    <property type="molecule type" value="Genomic_DNA"/>
</dbReference>
<dbReference type="InterPro" id="IPR051798">
    <property type="entry name" value="Class-II_PLP-Dep_Aminotrans"/>
</dbReference>
<dbReference type="PANTHER" id="PTHR43525:SF1">
    <property type="entry name" value="PROTEIN MALY"/>
    <property type="match status" value="1"/>
</dbReference>
<evidence type="ECO:0000313" key="8">
    <source>
        <dbReference type="Proteomes" id="UP001299546"/>
    </source>
</evidence>
<keyword evidence="7" id="KW-0808">Transferase</keyword>
<reference evidence="7 8" key="1">
    <citation type="submission" date="2021-10" db="EMBL/GenBank/DDBJ databases">
        <title>Collection of gut derived symbiotic bacterial strains cultured from healthy donors.</title>
        <authorList>
            <person name="Lin H."/>
            <person name="Littmann E."/>
            <person name="Kohout C."/>
            <person name="Pamer E.G."/>
        </authorList>
    </citation>
    <scope>NUCLEOTIDE SEQUENCE [LARGE SCALE GENOMIC DNA]</scope>
    <source>
        <strain evidence="7 8">DFI.1.165</strain>
    </source>
</reference>
<dbReference type="Gene3D" id="3.40.640.10">
    <property type="entry name" value="Type I PLP-dependent aspartate aminotransferase-like (Major domain)"/>
    <property type="match status" value="1"/>
</dbReference>
<dbReference type="EC" id="4.4.1.13" evidence="2"/>
<dbReference type="SUPFAM" id="SSF53383">
    <property type="entry name" value="PLP-dependent transferases"/>
    <property type="match status" value="1"/>
</dbReference>
<protein>
    <recommendedName>
        <fullName evidence="2">cysteine-S-conjugate beta-lyase</fullName>
        <ecNumber evidence="2">4.4.1.13</ecNumber>
    </recommendedName>
</protein>
<accession>A0ABS8DKN2</accession>
<keyword evidence="7" id="KW-0032">Aminotransferase</keyword>
<keyword evidence="8" id="KW-1185">Reference proteome</keyword>
<dbReference type="InterPro" id="IPR004839">
    <property type="entry name" value="Aminotransferase_I/II_large"/>
</dbReference>
<organism evidence="7 8">
    <name type="scientific">Bariatricus massiliensis</name>
    <dbReference type="NCBI Taxonomy" id="1745713"/>
    <lineage>
        <taxon>Bacteria</taxon>
        <taxon>Bacillati</taxon>
        <taxon>Bacillota</taxon>
        <taxon>Clostridia</taxon>
        <taxon>Lachnospirales</taxon>
        <taxon>Lachnospiraceae</taxon>
        <taxon>Bariatricus</taxon>
    </lineage>
</organism>
<dbReference type="GO" id="GO:0008483">
    <property type="term" value="F:transaminase activity"/>
    <property type="evidence" value="ECO:0007669"/>
    <property type="project" value="UniProtKB-KW"/>
</dbReference>
<evidence type="ECO:0000313" key="7">
    <source>
        <dbReference type="EMBL" id="MCB7388759.1"/>
    </source>
</evidence>
<proteinExistence type="inferred from homology"/>
<dbReference type="InterPro" id="IPR015422">
    <property type="entry name" value="PyrdxlP-dep_Trfase_small"/>
</dbReference>
<comment type="similarity">
    <text evidence="5">Belongs to the class-II pyridoxal-phosphate-dependent aminotransferase family. MalY/PatB cystathionine beta-lyase subfamily.</text>
</comment>
<comment type="cofactor">
    <cofactor evidence="1">
        <name>pyridoxal 5'-phosphate</name>
        <dbReference type="ChEBI" id="CHEBI:597326"/>
    </cofactor>
</comment>
<dbReference type="NCBIfam" id="TIGR04350">
    <property type="entry name" value="C_S_lyase_PatB"/>
    <property type="match status" value="1"/>
</dbReference>
<dbReference type="Proteomes" id="UP001299546">
    <property type="component" value="Unassembled WGS sequence"/>
</dbReference>
<dbReference type="Pfam" id="PF00155">
    <property type="entry name" value="Aminotran_1_2"/>
    <property type="match status" value="1"/>
</dbReference>
<dbReference type="InterPro" id="IPR027619">
    <property type="entry name" value="C-S_lyase_PatB-like"/>
</dbReference>
<evidence type="ECO:0000256" key="3">
    <source>
        <dbReference type="ARBA" id="ARBA00022898"/>
    </source>
</evidence>
<evidence type="ECO:0000259" key="6">
    <source>
        <dbReference type="Pfam" id="PF00155"/>
    </source>
</evidence>
<keyword evidence="4" id="KW-0456">Lyase</keyword>
<dbReference type="InterPro" id="IPR015424">
    <property type="entry name" value="PyrdxlP-dep_Trfase"/>
</dbReference>
<comment type="caution">
    <text evidence="7">The sequence shown here is derived from an EMBL/GenBank/DDBJ whole genome shotgun (WGS) entry which is preliminary data.</text>
</comment>